<gene>
    <name evidence="2" type="ORF">MNBD_GAMMA24-1919</name>
</gene>
<dbReference type="GO" id="GO:0008757">
    <property type="term" value="F:S-adenosylmethionine-dependent methyltransferase activity"/>
    <property type="evidence" value="ECO:0007669"/>
    <property type="project" value="InterPro"/>
</dbReference>
<protein>
    <recommendedName>
        <fullName evidence="1">Methyltransferase type 11 domain-containing protein</fullName>
    </recommendedName>
</protein>
<dbReference type="Gene3D" id="3.40.50.150">
    <property type="entry name" value="Vaccinia Virus protein VP39"/>
    <property type="match status" value="1"/>
</dbReference>
<dbReference type="InterPro" id="IPR029063">
    <property type="entry name" value="SAM-dependent_MTases_sf"/>
</dbReference>
<dbReference type="InterPro" id="IPR013216">
    <property type="entry name" value="Methyltransf_11"/>
</dbReference>
<sequence>MNMKVSDNLLIKMKILKESGFELKPEFIIMDFGCGAGQVVHELRNLGYKAFGCDIKIDTQSIHDKNIIRLINFSPYKLPFEDNIFDLILNDQVFEHVQNYPEVISEINRVLKPDGCCLHIFPSRYRLIESHVYVPLSSIIKSYPWLLFWAKVGIRNEFQADLSAKETATRNHDYLRGHTNYLSKKQITKQFNGHFNDIVYCENLFLKHLKGGRYIYALSKIFPFIPSLYSTFKTRILLTKHSAERK</sequence>
<dbReference type="Pfam" id="PF08241">
    <property type="entry name" value="Methyltransf_11"/>
    <property type="match status" value="1"/>
</dbReference>
<organism evidence="2">
    <name type="scientific">hydrothermal vent metagenome</name>
    <dbReference type="NCBI Taxonomy" id="652676"/>
    <lineage>
        <taxon>unclassified sequences</taxon>
        <taxon>metagenomes</taxon>
        <taxon>ecological metagenomes</taxon>
    </lineage>
</organism>
<evidence type="ECO:0000313" key="2">
    <source>
        <dbReference type="EMBL" id="VAX13112.1"/>
    </source>
</evidence>
<proteinExistence type="predicted"/>
<dbReference type="SUPFAM" id="SSF53335">
    <property type="entry name" value="S-adenosyl-L-methionine-dependent methyltransferases"/>
    <property type="match status" value="1"/>
</dbReference>
<dbReference type="AlphaFoldDB" id="A0A3B1BAL7"/>
<name>A0A3B1BAL7_9ZZZZ</name>
<evidence type="ECO:0000259" key="1">
    <source>
        <dbReference type="Pfam" id="PF08241"/>
    </source>
</evidence>
<reference evidence="2" key="1">
    <citation type="submission" date="2018-06" db="EMBL/GenBank/DDBJ databases">
        <authorList>
            <person name="Zhirakovskaya E."/>
        </authorList>
    </citation>
    <scope>NUCLEOTIDE SEQUENCE</scope>
</reference>
<dbReference type="EMBL" id="UOFZ01000097">
    <property type="protein sequence ID" value="VAX13112.1"/>
    <property type="molecule type" value="Genomic_DNA"/>
</dbReference>
<accession>A0A3B1BAL7</accession>
<dbReference type="CDD" id="cd02440">
    <property type="entry name" value="AdoMet_MTases"/>
    <property type="match status" value="1"/>
</dbReference>
<feature type="domain" description="Methyltransferase type 11" evidence="1">
    <location>
        <begin position="31"/>
        <end position="117"/>
    </location>
</feature>